<dbReference type="OrthoDB" id="1893723at2759"/>
<feature type="region of interest" description="Disordered" evidence="1">
    <location>
        <begin position="1"/>
        <end position="80"/>
    </location>
</feature>
<keyword evidence="3" id="KW-1185">Reference proteome</keyword>
<dbReference type="EMBL" id="JAAMPC010001269">
    <property type="protein sequence ID" value="KAG2241010.1"/>
    <property type="molecule type" value="Genomic_DNA"/>
</dbReference>
<proteinExistence type="predicted"/>
<organism evidence="2 3">
    <name type="scientific">Brassica carinata</name>
    <name type="common">Ethiopian mustard</name>
    <name type="synonym">Abyssinian cabbage</name>
    <dbReference type="NCBI Taxonomy" id="52824"/>
    <lineage>
        <taxon>Eukaryota</taxon>
        <taxon>Viridiplantae</taxon>
        <taxon>Streptophyta</taxon>
        <taxon>Embryophyta</taxon>
        <taxon>Tracheophyta</taxon>
        <taxon>Spermatophyta</taxon>
        <taxon>Magnoliopsida</taxon>
        <taxon>eudicotyledons</taxon>
        <taxon>Gunneridae</taxon>
        <taxon>Pentapetalae</taxon>
        <taxon>rosids</taxon>
        <taxon>malvids</taxon>
        <taxon>Brassicales</taxon>
        <taxon>Brassicaceae</taxon>
        <taxon>Brassiceae</taxon>
        <taxon>Brassica</taxon>
    </lineage>
</organism>
<evidence type="ECO:0000256" key="1">
    <source>
        <dbReference type="SAM" id="MobiDB-lite"/>
    </source>
</evidence>
<dbReference type="PANTHER" id="PTHR37745:SF1">
    <property type="entry name" value="EXPRESSED PROTEIN"/>
    <property type="match status" value="1"/>
</dbReference>
<feature type="compositionally biased region" description="Low complexity" evidence="1">
    <location>
        <begin position="49"/>
        <end position="62"/>
    </location>
</feature>
<gene>
    <name evidence="2" type="ORF">Bca52824_096883</name>
</gene>
<name>A0A8X7NY72_BRACI</name>
<dbReference type="PANTHER" id="PTHR37745">
    <property type="entry name" value="EXPRESSED PROTEIN"/>
    <property type="match status" value="1"/>
</dbReference>
<accession>A0A8X7NY72</accession>
<evidence type="ECO:0000313" key="2">
    <source>
        <dbReference type="EMBL" id="KAG2241010.1"/>
    </source>
</evidence>
<protein>
    <submittedName>
        <fullName evidence="2">Uncharacterized protein</fullName>
    </submittedName>
</protein>
<reference evidence="2 3" key="1">
    <citation type="submission" date="2020-02" db="EMBL/GenBank/DDBJ databases">
        <authorList>
            <person name="Ma Q."/>
            <person name="Huang Y."/>
            <person name="Song X."/>
            <person name="Pei D."/>
        </authorList>
    </citation>
    <scope>NUCLEOTIDE SEQUENCE [LARGE SCALE GENOMIC DNA]</scope>
    <source>
        <strain evidence="2">Sxm20200214</strain>
        <tissue evidence="2">Leaf</tissue>
    </source>
</reference>
<feature type="compositionally biased region" description="Basic and acidic residues" evidence="1">
    <location>
        <begin position="1"/>
        <end position="17"/>
    </location>
</feature>
<sequence length="199" mass="22732">MNPHKTEEDLFHHHDLDPTNLLSQSPHPSIHHHSHNPEDDPTFSPGVRPLPLLTLPRLPIPLSDEQDSLSHPTPETPKIANPRISISTEEPRDWDYINPEPHISSHLHIQLRIPLPHDPLPPRRPPRLPAEIRVATPRSVLKSWRSVWKDRNEDTAYVTAWKRIQDKLTARLDPASGNEFLCFKTTRGSSCRTLASGRT</sequence>
<comment type="caution">
    <text evidence="2">The sequence shown here is derived from an EMBL/GenBank/DDBJ whole genome shotgun (WGS) entry which is preliminary data.</text>
</comment>
<evidence type="ECO:0000313" key="3">
    <source>
        <dbReference type="Proteomes" id="UP000886595"/>
    </source>
</evidence>
<dbReference type="AlphaFoldDB" id="A0A8X7NY72"/>
<dbReference type="Proteomes" id="UP000886595">
    <property type="component" value="Unassembled WGS sequence"/>
</dbReference>